<sequence>QILICISIVYLLYNPKLISHTISTLLIVETGLTCTYFQDKFKDQFVNNHVIAQYSIPIHKASKKLQTKIKKHMDLEKSAAKFAHVLTSVGILTFMPFIGDEYDITISIRLMTDYSDGFIRQLLYWYDIYIINLFGYYALEFPLILIKRNRVIYYQYMILNEMIENLKYEFNFELNYKNIIDCIKSHINLTILSEHLLISNSKFGTVLPILLAETVFLQISSVYFILAEISPRSNFRFIVTLIFTFYITGKFIQSGQEIKDASEQICQTIYNTDWYKWDDPSKKALLMMLRQCARPVSFSVFKAIDLDYKLVPSVSIQLFYKRVQKTLIFSINQIK</sequence>
<dbReference type="Proteomes" id="UP001153636">
    <property type="component" value="Chromosome 7"/>
</dbReference>
<evidence type="ECO:0000256" key="7">
    <source>
        <dbReference type="ARBA" id="ARBA00023136"/>
    </source>
</evidence>
<evidence type="ECO:0000256" key="9">
    <source>
        <dbReference type="ARBA" id="ARBA00023224"/>
    </source>
</evidence>
<keyword evidence="4 10" id="KW-0812">Transmembrane</keyword>
<dbReference type="GO" id="GO:0007165">
    <property type="term" value="P:signal transduction"/>
    <property type="evidence" value="ECO:0007669"/>
    <property type="project" value="UniProtKB-KW"/>
</dbReference>
<dbReference type="PANTHER" id="PTHR21137">
    <property type="entry name" value="ODORANT RECEPTOR"/>
    <property type="match status" value="1"/>
</dbReference>
<feature type="non-terminal residue" evidence="11">
    <location>
        <position position="1"/>
    </location>
</feature>
<keyword evidence="6 10" id="KW-1133">Transmembrane helix</keyword>
<evidence type="ECO:0000256" key="5">
    <source>
        <dbReference type="ARBA" id="ARBA00022725"/>
    </source>
</evidence>
<dbReference type="GO" id="GO:0005549">
    <property type="term" value="F:odorant binding"/>
    <property type="evidence" value="ECO:0007669"/>
    <property type="project" value="InterPro"/>
</dbReference>
<keyword evidence="7 10" id="KW-0472">Membrane</keyword>
<evidence type="ECO:0000256" key="8">
    <source>
        <dbReference type="ARBA" id="ARBA00023170"/>
    </source>
</evidence>
<feature type="transmembrane region" description="Helical" evidence="10">
    <location>
        <begin position="118"/>
        <end position="139"/>
    </location>
</feature>
<comment type="subcellular location">
    <subcellularLocation>
        <location evidence="1">Cell membrane</location>
        <topology evidence="1">Multi-pass membrane protein</topology>
    </subcellularLocation>
</comment>
<organism evidence="11 12">
    <name type="scientific">Psylliodes chrysocephalus</name>
    <dbReference type="NCBI Taxonomy" id="3402493"/>
    <lineage>
        <taxon>Eukaryota</taxon>
        <taxon>Metazoa</taxon>
        <taxon>Ecdysozoa</taxon>
        <taxon>Arthropoda</taxon>
        <taxon>Hexapoda</taxon>
        <taxon>Insecta</taxon>
        <taxon>Pterygota</taxon>
        <taxon>Neoptera</taxon>
        <taxon>Endopterygota</taxon>
        <taxon>Coleoptera</taxon>
        <taxon>Polyphaga</taxon>
        <taxon>Cucujiformia</taxon>
        <taxon>Chrysomeloidea</taxon>
        <taxon>Chrysomelidae</taxon>
        <taxon>Galerucinae</taxon>
        <taxon>Alticini</taxon>
        <taxon>Psylliodes</taxon>
    </lineage>
</organism>
<dbReference type="PANTHER" id="PTHR21137:SF35">
    <property type="entry name" value="ODORANT RECEPTOR 19A-RELATED"/>
    <property type="match status" value="1"/>
</dbReference>
<proteinExistence type="predicted"/>
<dbReference type="GO" id="GO:0004984">
    <property type="term" value="F:olfactory receptor activity"/>
    <property type="evidence" value="ECO:0007669"/>
    <property type="project" value="InterPro"/>
</dbReference>
<keyword evidence="12" id="KW-1185">Reference proteome</keyword>
<reference evidence="11" key="1">
    <citation type="submission" date="2022-01" db="EMBL/GenBank/DDBJ databases">
        <authorList>
            <person name="King R."/>
        </authorList>
    </citation>
    <scope>NUCLEOTIDE SEQUENCE</scope>
</reference>
<feature type="transmembrane region" description="Helical" evidence="10">
    <location>
        <begin position="233"/>
        <end position="252"/>
    </location>
</feature>
<dbReference type="EMBL" id="OV651819">
    <property type="protein sequence ID" value="CAH1112933.1"/>
    <property type="molecule type" value="Genomic_DNA"/>
</dbReference>
<dbReference type="Pfam" id="PF02949">
    <property type="entry name" value="7tm_6"/>
    <property type="match status" value="1"/>
</dbReference>
<evidence type="ECO:0000313" key="12">
    <source>
        <dbReference type="Proteomes" id="UP001153636"/>
    </source>
</evidence>
<protein>
    <recommendedName>
        <fullName evidence="13">Odorant receptor</fullName>
    </recommendedName>
</protein>
<keyword evidence="3" id="KW-0716">Sensory transduction</keyword>
<dbReference type="AlphaFoldDB" id="A0A9P0D167"/>
<evidence type="ECO:0000256" key="10">
    <source>
        <dbReference type="SAM" id="Phobius"/>
    </source>
</evidence>
<keyword evidence="9" id="KW-0807">Transducer</keyword>
<gene>
    <name evidence="11" type="ORF">PSYICH_LOCUS13418</name>
</gene>
<dbReference type="OrthoDB" id="7540137at2759"/>
<evidence type="ECO:0008006" key="13">
    <source>
        <dbReference type="Google" id="ProtNLM"/>
    </source>
</evidence>
<evidence type="ECO:0000256" key="2">
    <source>
        <dbReference type="ARBA" id="ARBA00022475"/>
    </source>
</evidence>
<feature type="transmembrane region" description="Helical" evidence="10">
    <location>
        <begin position="78"/>
        <end position="98"/>
    </location>
</feature>
<dbReference type="InterPro" id="IPR004117">
    <property type="entry name" value="7tm6_olfct_rcpt"/>
</dbReference>
<keyword evidence="5" id="KW-0552">Olfaction</keyword>
<evidence type="ECO:0000256" key="1">
    <source>
        <dbReference type="ARBA" id="ARBA00004651"/>
    </source>
</evidence>
<evidence type="ECO:0000256" key="3">
    <source>
        <dbReference type="ARBA" id="ARBA00022606"/>
    </source>
</evidence>
<keyword evidence="8" id="KW-0675">Receptor</keyword>
<accession>A0A9P0D167</accession>
<evidence type="ECO:0000256" key="4">
    <source>
        <dbReference type="ARBA" id="ARBA00022692"/>
    </source>
</evidence>
<evidence type="ECO:0000256" key="6">
    <source>
        <dbReference type="ARBA" id="ARBA00022989"/>
    </source>
</evidence>
<keyword evidence="2" id="KW-1003">Cell membrane</keyword>
<evidence type="ECO:0000313" key="11">
    <source>
        <dbReference type="EMBL" id="CAH1112933.1"/>
    </source>
</evidence>
<feature type="transmembrane region" description="Helical" evidence="10">
    <location>
        <begin position="206"/>
        <end position="227"/>
    </location>
</feature>
<name>A0A9P0D167_9CUCU</name>
<dbReference type="GO" id="GO:0005886">
    <property type="term" value="C:plasma membrane"/>
    <property type="evidence" value="ECO:0007669"/>
    <property type="project" value="UniProtKB-SubCell"/>
</dbReference>